<keyword evidence="1" id="KW-1133">Transmembrane helix</keyword>
<evidence type="ECO:0000313" key="3">
    <source>
        <dbReference type="Proteomes" id="UP000009172"/>
    </source>
</evidence>
<sequence length="129" mass="15185">MVKKKQQQKKKRERRICFRRAVVVMMVVVVVVVENEVVGVEVVGWKKARRGRLGRATQEEVRPGETERYMKDGSVYRYMQKFLGCCMQISVATGSFPGKFLYYGTREEEKGMLKSDLLQVRWFFFESRS</sequence>
<evidence type="ECO:0000256" key="1">
    <source>
        <dbReference type="SAM" id="Phobius"/>
    </source>
</evidence>
<dbReference type="EMBL" id="GG698485">
    <property type="protein sequence ID" value="EGD94964.1"/>
    <property type="molecule type" value="Genomic_DNA"/>
</dbReference>
<feature type="transmembrane region" description="Helical" evidence="1">
    <location>
        <begin position="21"/>
        <end position="45"/>
    </location>
</feature>
<reference evidence="3" key="1">
    <citation type="journal article" date="2012" name="MBio">
        <title>Comparative genome analysis of Trichophyton rubrum and related dermatophytes reveals candidate genes involved in infection.</title>
        <authorList>
            <person name="Martinez D.A."/>
            <person name="Oliver B.G."/>
            <person name="Graeser Y."/>
            <person name="Goldberg J.M."/>
            <person name="Li W."/>
            <person name="Martinez-Rossi N.M."/>
            <person name="Monod M."/>
            <person name="Shelest E."/>
            <person name="Barton R.C."/>
            <person name="Birch E."/>
            <person name="Brakhage A.A."/>
            <person name="Chen Z."/>
            <person name="Gurr S.J."/>
            <person name="Heiman D."/>
            <person name="Heitman J."/>
            <person name="Kosti I."/>
            <person name="Rossi A."/>
            <person name="Saif S."/>
            <person name="Samalova M."/>
            <person name="Saunders C.W."/>
            <person name="Shea T."/>
            <person name="Summerbell R.C."/>
            <person name="Xu J."/>
            <person name="Young S."/>
            <person name="Zeng Q."/>
            <person name="Birren B.W."/>
            <person name="Cuomo C.A."/>
            <person name="White T.C."/>
        </authorList>
    </citation>
    <scope>NUCLEOTIDE SEQUENCE [LARGE SCALE GENOMIC DNA]</scope>
    <source>
        <strain evidence="3">CBS 112818</strain>
    </source>
</reference>
<keyword evidence="1" id="KW-0812">Transmembrane</keyword>
<evidence type="ECO:0000313" key="2">
    <source>
        <dbReference type="EMBL" id="EGD94964.1"/>
    </source>
</evidence>
<protein>
    <submittedName>
        <fullName evidence="2">Uncharacterized protein</fullName>
    </submittedName>
</protein>
<gene>
    <name evidence="2" type="ORF">TESG_02461</name>
</gene>
<dbReference type="AlphaFoldDB" id="F2RUG5"/>
<dbReference type="HOGENOM" id="CLU_2074806_0_0_1"/>
<keyword evidence="1" id="KW-0472">Membrane</keyword>
<proteinExistence type="predicted"/>
<organism evidence="2 3">
    <name type="scientific">Trichophyton tonsurans (strain CBS 112818)</name>
    <name type="common">Scalp ringworm fungus</name>
    <dbReference type="NCBI Taxonomy" id="647933"/>
    <lineage>
        <taxon>Eukaryota</taxon>
        <taxon>Fungi</taxon>
        <taxon>Dikarya</taxon>
        <taxon>Ascomycota</taxon>
        <taxon>Pezizomycotina</taxon>
        <taxon>Eurotiomycetes</taxon>
        <taxon>Eurotiomycetidae</taxon>
        <taxon>Onygenales</taxon>
        <taxon>Arthrodermataceae</taxon>
        <taxon>Trichophyton</taxon>
    </lineage>
</organism>
<dbReference type="Proteomes" id="UP000009172">
    <property type="component" value="Unassembled WGS sequence"/>
</dbReference>
<accession>F2RUG5</accession>
<keyword evidence="3" id="KW-1185">Reference proteome</keyword>
<name>F2RUG5_TRIT1</name>